<dbReference type="SMART" id="SM00490">
    <property type="entry name" value="HELICc"/>
    <property type="match status" value="1"/>
</dbReference>
<comment type="caution">
    <text evidence="6">The sequence shown here is derived from an EMBL/GenBank/DDBJ whole genome shotgun (WGS) entry which is preliminary data.</text>
</comment>
<evidence type="ECO:0000313" key="7">
    <source>
        <dbReference type="Proteomes" id="UP000287872"/>
    </source>
</evidence>
<dbReference type="GO" id="GO:0004386">
    <property type="term" value="F:helicase activity"/>
    <property type="evidence" value="ECO:0007669"/>
    <property type="project" value="UniProtKB-KW"/>
</dbReference>
<keyword evidence="7" id="KW-1185">Reference proteome</keyword>
<dbReference type="EMBL" id="BHYK01000002">
    <property type="protein sequence ID" value="GCD08904.1"/>
    <property type="molecule type" value="Genomic_DNA"/>
</dbReference>
<dbReference type="CDD" id="cd18793">
    <property type="entry name" value="SF2_C_SNF"/>
    <property type="match status" value="1"/>
</dbReference>
<dbReference type="OrthoDB" id="9760715at2"/>
<keyword evidence="6" id="KW-0347">Helicase</keyword>
<keyword evidence="1" id="KW-0378">Hydrolase</keyword>
<dbReference type="GO" id="GO:0008270">
    <property type="term" value="F:zinc ion binding"/>
    <property type="evidence" value="ECO:0007669"/>
    <property type="project" value="UniProtKB-KW"/>
</dbReference>
<dbReference type="RefSeq" id="WP_124997804.1">
    <property type="nucleotide sequence ID" value="NZ_BHYK01000002.1"/>
</dbReference>
<protein>
    <submittedName>
        <fullName evidence="6">Helicase</fullName>
    </submittedName>
</protein>
<dbReference type="Pfam" id="PF08455">
    <property type="entry name" value="SNF2_assoc"/>
    <property type="match status" value="1"/>
</dbReference>
<gene>
    <name evidence="6" type="ORF">Ctaglu_05270</name>
</gene>
<feature type="domain" description="SWIM-type" evidence="3">
    <location>
        <begin position="59"/>
        <end position="105"/>
    </location>
</feature>
<dbReference type="GO" id="GO:0005524">
    <property type="term" value="F:ATP binding"/>
    <property type="evidence" value="ECO:0007669"/>
    <property type="project" value="InterPro"/>
</dbReference>
<dbReference type="PROSITE" id="PS51192">
    <property type="entry name" value="HELICASE_ATP_BIND_1"/>
    <property type="match status" value="1"/>
</dbReference>
<dbReference type="Pfam" id="PF04434">
    <property type="entry name" value="SWIM"/>
    <property type="match status" value="1"/>
</dbReference>
<keyword evidence="2" id="KW-0863">Zinc-finger</keyword>
<evidence type="ECO:0000259" key="5">
    <source>
        <dbReference type="PROSITE" id="PS51194"/>
    </source>
</evidence>
<dbReference type="Pfam" id="PF00271">
    <property type="entry name" value="Helicase_C"/>
    <property type="match status" value="1"/>
</dbReference>
<dbReference type="Pfam" id="PF00176">
    <property type="entry name" value="SNF2-rel_dom"/>
    <property type="match status" value="1"/>
</dbReference>
<dbReference type="InterPro" id="IPR038718">
    <property type="entry name" value="SNF2-like_sf"/>
</dbReference>
<dbReference type="Gene3D" id="3.40.50.300">
    <property type="entry name" value="P-loop containing nucleotide triphosphate hydrolases"/>
    <property type="match status" value="1"/>
</dbReference>
<evidence type="ECO:0000259" key="3">
    <source>
        <dbReference type="PROSITE" id="PS50966"/>
    </source>
</evidence>
<dbReference type="PROSITE" id="PS50966">
    <property type="entry name" value="ZF_SWIM"/>
    <property type="match status" value="1"/>
</dbReference>
<dbReference type="InterPro" id="IPR007527">
    <property type="entry name" value="Znf_SWIM"/>
</dbReference>
<keyword evidence="2" id="KW-0479">Metal-binding</keyword>
<dbReference type="InterPro" id="IPR014001">
    <property type="entry name" value="Helicase_ATP-bd"/>
</dbReference>
<dbReference type="InterPro" id="IPR049730">
    <property type="entry name" value="SNF2/RAD54-like_C"/>
</dbReference>
<keyword evidence="2" id="KW-0862">Zinc</keyword>
<evidence type="ECO:0000256" key="1">
    <source>
        <dbReference type="ARBA" id="ARBA00022801"/>
    </source>
</evidence>
<dbReference type="InterPro" id="IPR001650">
    <property type="entry name" value="Helicase_C-like"/>
</dbReference>
<keyword evidence="6" id="KW-0067">ATP-binding</keyword>
<dbReference type="PANTHER" id="PTHR10799">
    <property type="entry name" value="SNF2/RAD54 HELICASE FAMILY"/>
    <property type="match status" value="1"/>
</dbReference>
<dbReference type="CDD" id="cd18012">
    <property type="entry name" value="DEXQc_arch_SWI2_SNF2"/>
    <property type="match status" value="1"/>
</dbReference>
<dbReference type="InterPro" id="IPR027417">
    <property type="entry name" value="P-loop_NTPase"/>
</dbReference>
<dbReference type="Proteomes" id="UP000287872">
    <property type="component" value="Unassembled WGS sequence"/>
</dbReference>
<evidence type="ECO:0000259" key="4">
    <source>
        <dbReference type="PROSITE" id="PS51192"/>
    </source>
</evidence>
<keyword evidence="6" id="KW-0547">Nucleotide-binding</keyword>
<dbReference type="InterPro" id="IPR000330">
    <property type="entry name" value="SNF2_N"/>
</dbReference>
<dbReference type="SMART" id="SM00487">
    <property type="entry name" value="DEXDc"/>
    <property type="match status" value="1"/>
</dbReference>
<accession>A0A401UHC1</accession>
<dbReference type="Gene3D" id="3.40.50.10810">
    <property type="entry name" value="Tandem AAA-ATPase domain"/>
    <property type="match status" value="1"/>
</dbReference>
<dbReference type="AlphaFoldDB" id="A0A401UHC1"/>
<dbReference type="GO" id="GO:0016787">
    <property type="term" value="F:hydrolase activity"/>
    <property type="evidence" value="ECO:0007669"/>
    <property type="project" value="UniProtKB-KW"/>
</dbReference>
<feature type="domain" description="Helicase C-terminal" evidence="5">
    <location>
        <begin position="911"/>
        <end position="1075"/>
    </location>
</feature>
<name>A0A401UHC1_9CLOT</name>
<dbReference type="FunFam" id="3.40.50.300:FF:000533">
    <property type="entry name" value="Helicase, Snf2 family"/>
    <property type="match status" value="1"/>
</dbReference>
<dbReference type="InterPro" id="IPR013663">
    <property type="entry name" value="Helicase_SWF/SNF/SWI_bac"/>
</dbReference>
<evidence type="ECO:0000256" key="2">
    <source>
        <dbReference type="PROSITE-ProRule" id="PRU00325"/>
    </source>
</evidence>
<reference evidence="6 7" key="1">
    <citation type="submission" date="2018-11" db="EMBL/GenBank/DDBJ databases">
        <title>Genome sequencing and assembly of Clostridium tagluense strain A121.</title>
        <authorList>
            <person name="Murakami T."/>
            <person name="Segawa T."/>
            <person name="Shcherbakova V.A."/>
            <person name="Mori H."/>
            <person name="Yoshimura Y."/>
        </authorList>
    </citation>
    <scope>NUCLEOTIDE SEQUENCE [LARGE SCALE GENOMIC DNA]</scope>
    <source>
        <strain evidence="6 7">A121</strain>
    </source>
</reference>
<dbReference type="SUPFAM" id="SSF52540">
    <property type="entry name" value="P-loop containing nucleoside triphosphate hydrolases"/>
    <property type="match status" value="2"/>
</dbReference>
<proteinExistence type="predicted"/>
<sequence length="1083" mass="125112">MLKEDMVLQIFNEGTSGKNHAGGQRVLNNDLVSSVDITNEDKLICIEGNVISEKLFNEYHTKIEMDTERKSIFTTSCSCSDFENNEFKKENYCCKHLVATFYSAVEDLASHPLLKEEDVVCLPIFKNNSNVLAMLLGDEKHKDETKIEVYINKNQWTSSLKAEFKIGLNSMTSNNLYILKDINHFLLAYDNNIPINYSKNFTFNRSDQRLSTKDKRLVDFIEMLKSMESSQRTTHRSEDRYIDGKNINIPKFLTREFFEIITKHRVYLNEGFFSRPVDTEILYEAPALDFDLKLIKDNYVLKSLNGMPVALGSKNDVFLYGSNIYLPDYEFCYKINPYLQVFNEARVVTMTSMEEENILRRLVPDLNFLSPHVTLSKSIKDKVVMSKCGFNFYFNQEGKDVTLTLKVKYGTFEFNIFEDCSEKIIYRDSKKEAQTTSILKAFGFQEIKNKFYFTKGEDYIFKFFKSDVEKLQEIGDVYYSENFKGIKSLGKSGISGDIKSGKYNYFEMDFKIGDIKPEESINILRAFRNNLKYYKLKSGEYLDLEELELNKFLKLLDVMTPADIENNHIEISKSKGVFLDSYLEENKIRYIKGKKELKEIKDKLKNVEKLNFKEPMDLKGKLREYQKVGYNWFKTLDYLGFGGILGDEMGLGKTIQAITFILASEGSKTLIVAPTSLIYNWISEFEKFAPRLKVTAANGSKEERQQIISNIEEYDVIITTYNLLKRDSENYKLLEFDYCILDEAQNIKNPNSQNAIAVKEIVARTRFALSGTPIENSLMDLWSIFDFIMPGYLYDEKRFSVRYHKKLKESPEILEDLNRLIKPFILRRRKKDVLKELPDKIEKALIVSFEEEQKKVYKTYANHAMEIIENKVKSDEFKSSKIEILSYITKLRQLCLDPTVLMNDYNGGSAKIEALVELLHKSIEEGHRVLVFSQFTSVLKNIQKRLTSEKISFSYLDGSVPSEKRMNLVKSFNAGVNSVFLISLKAGGTGLNLTSADVVVHFDPWWNPAVEEQATDRAHRIGQKHVVEVVKIIAKGTIEEKILSLQEEKKKLISSLMGDEMGSGEGFSTLSEEEIFGLFEMKE</sequence>
<feature type="domain" description="Helicase ATP-binding" evidence="4">
    <location>
        <begin position="634"/>
        <end position="791"/>
    </location>
</feature>
<organism evidence="6 7">
    <name type="scientific">Clostridium tagluense</name>
    <dbReference type="NCBI Taxonomy" id="360422"/>
    <lineage>
        <taxon>Bacteria</taxon>
        <taxon>Bacillati</taxon>
        <taxon>Bacillota</taxon>
        <taxon>Clostridia</taxon>
        <taxon>Eubacteriales</taxon>
        <taxon>Clostridiaceae</taxon>
        <taxon>Clostridium</taxon>
    </lineage>
</organism>
<evidence type="ECO:0000313" key="6">
    <source>
        <dbReference type="EMBL" id="GCD08904.1"/>
    </source>
</evidence>
<dbReference type="PROSITE" id="PS51194">
    <property type="entry name" value="HELICASE_CTER"/>
    <property type="match status" value="1"/>
</dbReference>